<gene>
    <name evidence="1" type="ORF">EC580_008700</name>
</gene>
<dbReference type="EMBL" id="CP127527">
    <property type="protein sequence ID" value="XRI76049.1"/>
    <property type="molecule type" value="Genomic_DNA"/>
</dbReference>
<reference evidence="1 2" key="1">
    <citation type="journal article" date="2019" name="Int. J. Syst. Evol. Microbiol.">
        <title>Acidithiobacillus sulfuriphilus sp. nov.: an extremely acidophilic sulfur-oxidizing chemolithotroph isolated from a neutral pH environment.</title>
        <authorList>
            <person name="Falagan C."/>
            <person name="Moya-Beltran A."/>
            <person name="Castro M."/>
            <person name="Quatrini R."/>
            <person name="Johnson D.B."/>
        </authorList>
    </citation>
    <scope>NUCLEOTIDE SEQUENCE [LARGE SCALE GENOMIC DNA]</scope>
    <source>
        <strain evidence="1 2">CJ-2</strain>
    </source>
</reference>
<name>A0ACD5HJZ0_9PROT</name>
<dbReference type="Proteomes" id="UP000271650">
    <property type="component" value="Chromosome"/>
</dbReference>
<sequence>MRKSMAFFRSDRGILWGATTIFVALALLFASLVLWRAINLQQSTKANFRDQAEIVATRTADAVAVNINARFHDLAFLKNAFFAEGTGHLLPSAQVLSAFAAFQHTHPAVSAINIQDPSGDRIVWSSVKQPARPITPDKDFSPLPGYPDRFLGRVAHAQRTQAWVLTMRQRIRDNEGHVLGFIGSPFLLANLGMIHTPPELQSVVVMRPHGQVVSVWKDGRWMPPDTPLAPVDGEVVVPVPGYPWDLHVQWTAAALNHAFWQVERTRLPIFLMGLFFIAGMGTLTRRLLRRLLRLRQYQAAAVLAQQDLLRQNDPKVMYQRLVEVVVEQTEAIGAYIAVPEAGSEWLRVAAASADTPDLRQAMEQLTPSKDPAHFPYGNMVPSLAFREKTPQGPVSPGQSPAMTAVQRQQAPLSRIRSVMAYPVFLCEEREPTAVLVIESDSSRHFTQSLQRLLGQLAVTLGLALTQWRHHRELIEKDAEIQQMAFYDDLTALPNRRFLEIQMEQDMARAERHNRLLAVCMLDLDGFKPVNDTYGHEAGDEVLVALGKRLPEALRKSDFVARLGGDEFVLLVEDLADLGDLTQTLKKVEDTIAAPIRLSNGETIRIGASMGIFLYPFGDGETADQLLRWSDQALYESKAHKADREHPWVLFGEEVRKAQRTPAQHLLDAGALEVWYQPILDNRARKVVGVEALARLRDAEGKIWPPAEFLPQLRDADFFDLSKKVFAQALADLPILDAQGWSLWVSVNVDPRSVSESCITCLREMITLGAVDPSRITLEILEGSDFLEQQAALEHLLEMKTLGVRLALDDVGSAYASLLRLKDLPIDEIKLDQAFVRTLEKRPQDLHFVGATQDLASGMGVNLVVEGVETDDIFDAVTVMGAPLLQGYAIAKPLPLAELQEFLQHTPSHHRRHPTGLLGLYAAQLANHSALKKAIRQNPRLVDYMTLVDATTCPIHDDMRRLGVDDGGPLDRLHQEYHRAIAVMDALLISSPANDDWSAAERAEKALEQAIIEAFWKSKAEDGNPLSSG</sequence>
<protein>
    <submittedName>
        <fullName evidence="1">EAL domain-containing protein</fullName>
    </submittedName>
</protein>
<organism evidence="1 2">
    <name type="scientific">Acidithiobacillus sulfuriphilus</name>
    <dbReference type="NCBI Taxonomy" id="1867749"/>
    <lineage>
        <taxon>Bacteria</taxon>
        <taxon>Pseudomonadati</taxon>
        <taxon>Pseudomonadota</taxon>
        <taxon>Acidithiobacillia</taxon>
        <taxon>Acidithiobacillales</taxon>
        <taxon>Acidithiobacillaceae</taxon>
        <taxon>Acidithiobacillus</taxon>
    </lineage>
</organism>
<accession>A0ACD5HJZ0</accession>
<evidence type="ECO:0000313" key="2">
    <source>
        <dbReference type="Proteomes" id="UP000271650"/>
    </source>
</evidence>
<keyword evidence="2" id="KW-1185">Reference proteome</keyword>
<proteinExistence type="predicted"/>
<evidence type="ECO:0000313" key="1">
    <source>
        <dbReference type="EMBL" id="XRI76049.1"/>
    </source>
</evidence>